<keyword evidence="2" id="KW-1185">Reference proteome</keyword>
<gene>
    <name evidence="1" type="ORF">DY000_02058834</name>
</gene>
<proteinExistence type="predicted"/>
<organism evidence="1 2">
    <name type="scientific">Brassica cretica</name>
    <name type="common">Mustard</name>
    <dbReference type="NCBI Taxonomy" id="69181"/>
    <lineage>
        <taxon>Eukaryota</taxon>
        <taxon>Viridiplantae</taxon>
        <taxon>Streptophyta</taxon>
        <taxon>Embryophyta</taxon>
        <taxon>Tracheophyta</taxon>
        <taxon>Spermatophyta</taxon>
        <taxon>Magnoliopsida</taxon>
        <taxon>eudicotyledons</taxon>
        <taxon>Gunneridae</taxon>
        <taxon>Pentapetalae</taxon>
        <taxon>rosids</taxon>
        <taxon>malvids</taxon>
        <taxon>Brassicales</taxon>
        <taxon>Brassicaceae</taxon>
        <taxon>Brassiceae</taxon>
        <taxon>Brassica</taxon>
    </lineage>
</organism>
<reference evidence="1 2" key="1">
    <citation type="journal article" date="2020" name="BMC Genomics">
        <title>Intraspecific diversification of the crop wild relative Brassica cretica Lam. using demographic model selection.</title>
        <authorList>
            <person name="Kioukis A."/>
            <person name="Michalopoulou V.A."/>
            <person name="Briers L."/>
            <person name="Pirintsos S."/>
            <person name="Studholme D.J."/>
            <person name="Pavlidis P."/>
            <person name="Sarris P.F."/>
        </authorList>
    </citation>
    <scope>NUCLEOTIDE SEQUENCE [LARGE SCALE GENOMIC DNA]</scope>
    <source>
        <strain evidence="2">cv. PFS-1207/04</strain>
    </source>
</reference>
<protein>
    <recommendedName>
        <fullName evidence="3">DUF4283 domain-containing protein</fullName>
    </recommendedName>
</protein>
<comment type="caution">
    <text evidence="1">The sequence shown here is derived from an EMBL/GenBank/DDBJ whole genome shotgun (WGS) entry which is preliminary data.</text>
</comment>
<evidence type="ECO:0008006" key="3">
    <source>
        <dbReference type="Google" id="ProtNLM"/>
    </source>
</evidence>
<evidence type="ECO:0000313" key="1">
    <source>
        <dbReference type="EMBL" id="KAF3519891.1"/>
    </source>
</evidence>
<evidence type="ECO:0000313" key="2">
    <source>
        <dbReference type="Proteomes" id="UP000266723"/>
    </source>
</evidence>
<sequence length="117" mass="13333">MAESLQDAIRSMSLKDDDPIDLPDNPCFQVFEQNALSILGHKWIPSPPKNFLSTVDVWVRIHHIPMNYYTLDTMDFLARKIGKVIEIAYGPNVSQKDAFIRAQVRLDIANPTTARHV</sequence>
<dbReference type="Proteomes" id="UP000266723">
    <property type="component" value="Unassembled WGS sequence"/>
</dbReference>
<name>A0ABQ7B0N4_BRACR</name>
<accession>A0ABQ7B0N4</accession>
<dbReference type="EMBL" id="QGKV02001556">
    <property type="protein sequence ID" value="KAF3519891.1"/>
    <property type="molecule type" value="Genomic_DNA"/>
</dbReference>